<reference evidence="3" key="1">
    <citation type="journal article" date="2019" name="Int. J. Syst. Evol. Microbiol.">
        <title>The Global Catalogue of Microorganisms (GCM) 10K type strain sequencing project: providing services to taxonomists for standard genome sequencing and annotation.</title>
        <authorList>
            <consortium name="The Broad Institute Genomics Platform"/>
            <consortium name="The Broad Institute Genome Sequencing Center for Infectious Disease"/>
            <person name="Wu L."/>
            <person name="Ma J."/>
        </authorList>
    </citation>
    <scope>NUCLEOTIDE SEQUENCE [LARGE SCALE GENOMIC DNA]</scope>
    <source>
        <strain evidence="3">CCUG 36956</strain>
    </source>
</reference>
<dbReference type="PROSITE" id="PS51186">
    <property type="entry name" value="GNAT"/>
    <property type="match status" value="1"/>
</dbReference>
<gene>
    <name evidence="2" type="ORF">ACFP3H_03080</name>
</gene>
<dbReference type="CDD" id="cd04301">
    <property type="entry name" value="NAT_SF"/>
    <property type="match status" value="1"/>
</dbReference>
<feature type="non-terminal residue" evidence="2">
    <location>
        <position position="1"/>
    </location>
</feature>
<dbReference type="EMBL" id="JBHSQN010000001">
    <property type="protein sequence ID" value="MFC6010022.1"/>
    <property type="molecule type" value="Genomic_DNA"/>
</dbReference>
<dbReference type="Gene3D" id="3.40.630.30">
    <property type="match status" value="1"/>
</dbReference>
<feature type="domain" description="N-acetyltransferase" evidence="1">
    <location>
        <begin position="94"/>
        <end position="239"/>
    </location>
</feature>
<organism evidence="2 3">
    <name type="scientific">Nocardia lasii</name>
    <dbReference type="NCBI Taxonomy" id="1616107"/>
    <lineage>
        <taxon>Bacteria</taxon>
        <taxon>Bacillati</taxon>
        <taxon>Actinomycetota</taxon>
        <taxon>Actinomycetes</taxon>
        <taxon>Mycobacteriales</taxon>
        <taxon>Nocardiaceae</taxon>
        <taxon>Nocardia</taxon>
    </lineage>
</organism>
<evidence type="ECO:0000313" key="2">
    <source>
        <dbReference type="EMBL" id="MFC6010022.1"/>
    </source>
</evidence>
<evidence type="ECO:0000259" key="1">
    <source>
        <dbReference type="PROSITE" id="PS51186"/>
    </source>
</evidence>
<dbReference type="InterPro" id="IPR016181">
    <property type="entry name" value="Acyl_CoA_acyltransferase"/>
</dbReference>
<dbReference type="Proteomes" id="UP001596223">
    <property type="component" value="Unassembled WGS sequence"/>
</dbReference>
<proteinExistence type="predicted"/>
<evidence type="ECO:0000313" key="3">
    <source>
        <dbReference type="Proteomes" id="UP001596223"/>
    </source>
</evidence>
<keyword evidence="3" id="KW-1185">Reference proteome</keyword>
<keyword evidence="2" id="KW-0012">Acyltransferase</keyword>
<dbReference type="SUPFAM" id="SSF55729">
    <property type="entry name" value="Acyl-CoA N-acyltransferases (Nat)"/>
    <property type="match status" value="1"/>
</dbReference>
<dbReference type="Pfam" id="PF00583">
    <property type="entry name" value="Acetyltransf_1"/>
    <property type="match status" value="1"/>
</dbReference>
<dbReference type="RefSeq" id="WP_378599147.1">
    <property type="nucleotide sequence ID" value="NZ_JBHSQN010000001.1"/>
</dbReference>
<protein>
    <submittedName>
        <fullName evidence="2">GNAT family N-acetyltransferase</fullName>
        <ecNumber evidence="2">2.3.1.-</ecNumber>
    </submittedName>
</protein>
<name>A0ABW1JKX0_9NOCA</name>
<accession>A0ABW1JKX0</accession>
<keyword evidence="2" id="KW-0808">Transferase</keyword>
<dbReference type="GO" id="GO:0016746">
    <property type="term" value="F:acyltransferase activity"/>
    <property type="evidence" value="ECO:0007669"/>
    <property type="project" value="UniProtKB-KW"/>
</dbReference>
<dbReference type="EC" id="2.3.1.-" evidence="2"/>
<dbReference type="InterPro" id="IPR000182">
    <property type="entry name" value="GNAT_dom"/>
</dbReference>
<sequence>VVAVGGGVACFAGEGSPLNKVVGVGFGGVPDAAEWERVEAAYAEVGVPVQVELAHVADPRIGAELTARGYRLVGFENVLGLRLAGRNWAAASGVEVRRDEGDGFDEWLDVVVDGFATPDESGPGHEEFPREAIATVMRDMAGIGDTRRYVAYRDGVPAGGASMRIDDGIAALAGAATIPAHRRNGVQSALLATRLAEAAAHGCDLAVITTQPASKSQQNAQSCGFALLYTRAILTKLDS</sequence>
<comment type="caution">
    <text evidence="2">The sequence shown here is derived from an EMBL/GenBank/DDBJ whole genome shotgun (WGS) entry which is preliminary data.</text>
</comment>